<evidence type="ECO:0000256" key="7">
    <source>
        <dbReference type="PROSITE-ProRule" id="PRU01145"/>
    </source>
</evidence>
<organism evidence="10 11">
    <name type="scientific">Triparma laevis f. inornata</name>
    <dbReference type="NCBI Taxonomy" id="1714386"/>
    <lineage>
        <taxon>Eukaryota</taxon>
        <taxon>Sar</taxon>
        <taxon>Stramenopiles</taxon>
        <taxon>Ochrophyta</taxon>
        <taxon>Bolidophyceae</taxon>
        <taxon>Parmales</taxon>
        <taxon>Triparmaceae</taxon>
        <taxon>Triparma</taxon>
    </lineage>
</organism>
<name>A0A9W7AW29_9STRA</name>
<reference evidence="11" key="1">
    <citation type="journal article" date="2023" name="Commun. Biol.">
        <title>Genome analysis of Parmales, the sister group of diatoms, reveals the evolutionary specialization of diatoms from phago-mixotrophs to photoautotrophs.</title>
        <authorList>
            <person name="Ban H."/>
            <person name="Sato S."/>
            <person name="Yoshikawa S."/>
            <person name="Yamada K."/>
            <person name="Nakamura Y."/>
            <person name="Ichinomiya M."/>
            <person name="Sato N."/>
            <person name="Blanc-Mathieu R."/>
            <person name="Endo H."/>
            <person name="Kuwata A."/>
            <person name="Ogata H."/>
        </authorList>
    </citation>
    <scope>NUCLEOTIDE SEQUENCE [LARGE SCALE GENOMIC DNA]</scope>
</reference>
<dbReference type="AlphaFoldDB" id="A0A9W7AW29"/>
<keyword evidence="4 7" id="KW-0863">Zinc-finger</keyword>
<keyword evidence="6" id="KW-0539">Nucleus</keyword>
<dbReference type="PANTHER" id="PTHR13100">
    <property type="entry name" value="CELL GROWTH-REGULATING NUCLEOLAR PROTEIN LYAR"/>
    <property type="match status" value="1"/>
</dbReference>
<dbReference type="PANTHER" id="PTHR13100:SF10">
    <property type="entry name" value="CELL GROWTH-REGULATING NUCLEOLAR PROTEIN"/>
    <property type="match status" value="1"/>
</dbReference>
<dbReference type="InterPro" id="IPR036236">
    <property type="entry name" value="Znf_C2H2_sf"/>
</dbReference>
<evidence type="ECO:0000256" key="2">
    <source>
        <dbReference type="ARBA" id="ARBA00022723"/>
    </source>
</evidence>
<dbReference type="Proteomes" id="UP001162640">
    <property type="component" value="Unassembled WGS sequence"/>
</dbReference>
<evidence type="ECO:0000313" key="11">
    <source>
        <dbReference type="Proteomes" id="UP001162640"/>
    </source>
</evidence>
<dbReference type="PROSITE" id="PS51804">
    <property type="entry name" value="ZF_C2HC_LYAR"/>
    <property type="match status" value="2"/>
</dbReference>
<dbReference type="InterPro" id="IPR039999">
    <property type="entry name" value="LYAR"/>
</dbReference>
<dbReference type="GO" id="GO:0008270">
    <property type="term" value="F:zinc ion binding"/>
    <property type="evidence" value="ECO:0007669"/>
    <property type="project" value="UniProtKB-KW"/>
</dbReference>
<keyword evidence="3" id="KW-0677">Repeat</keyword>
<feature type="compositionally biased region" description="Basic residues" evidence="8">
    <location>
        <begin position="238"/>
        <end position="247"/>
    </location>
</feature>
<evidence type="ECO:0000256" key="5">
    <source>
        <dbReference type="ARBA" id="ARBA00022833"/>
    </source>
</evidence>
<evidence type="ECO:0000256" key="8">
    <source>
        <dbReference type="SAM" id="MobiDB-lite"/>
    </source>
</evidence>
<proteinExistence type="predicted"/>
<dbReference type="GO" id="GO:0005730">
    <property type="term" value="C:nucleolus"/>
    <property type="evidence" value="ECO:0007669"/>
    <property type="project" value="TreeGrafter"/>
</dbReference>
<dbReference type="InterPro" id="IPR014898">
    <property type="entry name" value="Znf_C2H2_LYAR"/>
</dbReference>
<dbReference type="EMBL" id="BLQM01000236">
    <property type="protein sequence ID" value="GMH77641.1"/>
    <property type="molecule type" value="Genomic_DNA"/>
</dbReference>
<evidence type="ECO:0000259" key="9">
    <source>
        <dbReference type="Pfam" id="PF08790"/>
    </source>
</evidence>
<dbReference type="GO" id="GO:0000122">
    <property type="term" value="P:negative regulation of transcription by RNA polymerase II"/>
    <property type="evidence" value="ECO:0007669"/>
    <property type="project" value="TreeGrafter"/>
</dbReference>
<evidence type="ECO:0000256" key="6">
    <source>
        <dbReference type="ARBA" id="ARBA00023242"/>
    </source>
</evidence>
<evidence type="ECO:0000256" key="1">
    <source>
        <dbReference type="ARBA" id="ARBA00004123"/>
    </source>
</evidence>
<keyword evidence="2" id="KW-0479">Metal-binding</keyword>
<accession>A0A9W7AW29</accession>
<dbReference type="Gene3D" id="3.30.1490.490">
    <property type="match status" value="1"/>
</dbReference>
<comment type="subcellular location">
    <subcellularLocation>
        <location evidence="1">Nucleus</location>
    </subcellularLocation>
</comment>
<sequence>MLHTSKQNNVPGSPVVVRYNLSPSLNPALPPPILTLSPSPSPLLPMVFFVCEGCNESLKKNQVDNHAARCSSCHSVTCVDCNITFHGDDYRAHTSCVSEAERYERSVYRGVKKGEEGKGNKGKKLNPQEVWNQLILEAEERKEQAGEGIRGHLVTLTSCSNVPRKEKQFRNFAANSLRLRANDPVVGEVWEFLARLREEKNAEKAKEKEEEERKKQAVKAEREAKEKEEKEKVEKKEKKEKKDKKRKATSEPEPADIVTPSAFVPGSPSKKQTTKILKKLLNSTPTQTLTSLKNATTIKILEAGFDVSYDYWSKGLVEIIRESDKFIVTNDGNVSLS</sequence>
<protein>
    <recommendedName>
        <fullName evidence="9">Zinc finger C2H2 LYAR-type domain-containing protein</fullName>
    </recommendedName>
</protein>
<evidence type="ECO:0000256" key="4">
    <source>
        <dbReference type="ARBA" id="ARBA00022771"/>
    </source>
</evidence>
<evidence type="ECO:0000256" key="3">
    <source>
        <dbReference type="ARBA" id="ARBA00022737"/>
    </source>
</evidence>
<feature type="compositionally biased region" description="Basic and acidic residues" evidence="8">
    <location>
        <begin position="219"/>
        <end position="237"/>
    </location>
</feature>
<keyword evidence="5" id="KW-0862">Zinc</keyword>
<gene>
    <name evidence="10" type="ORF">TL16_g07479</name>
</gene>
<dbReference type="GO" id="GO:0003677">
    <property type="term" value="F:DNA binding"/>
    <property type="evidence" value="ECO:0007669"/>
    <property type="project" value="InterPro"/>
</dbReference>
<dbReference type="Pfam" id="PF08790">
    <property type="entry name" value="zf-LYAR"/>
    <property type="match status" value="1"/>
</dbReference>
<dbReference type="GO" id="GO:0006364">
    <property type="term" value="P:rRNA processing"/>
    <property type="evidence" value="ECO:0007669"/>
    <property type="project" value="TreeGrafter"/>
</dbReference>
<evidence type="ECO:0000313" key="10">
    <source>
        <dbReference type="EMBL" id="GMH77641.1"/>
    </source>
</evidence>
<dbReference type="FunFam" id="3.30.1490.490:FF:000001">
    <property type="entry name" value="cell growth-regulating nucleolar protein-like"/>
    <property type="match status" value="1"/>
</dbReference>
<feature type="domain" description="Zinc finger C2H2 LYAR-type" evidence="9">
    <location>
        <begin position="76"/>
        <end position="103"/>
    </location>
</feature>
<feature type="region of interest" description="Disordered" evidence="8">
    <location>
        <begin position="219"/>
        <end position="269"/>
    </location>
</feature>
<comment type="caution">
    <text evidence="10">The sequence shown here is derived from an EMBL/GenBank/DDBJ whole genome shotgun (WGS) entry which is preliminary data.</text>
</comment>
<dbReference type="SUPFAM" id="SSF57667">
    <property type="entry name" value="beta-beta-alpha zinc fingers"/>
    <property type="match status" value="2"/>
</dbReference>